<reference evidence="2 3" key="1">
    <citation type="submission" date="2017-04" db="EMBL/GenBank/DDBJ databases">
        <authorList>
            <person name="Afonso C.L."/>
            <person name="Miller P.J."/>
            <person name="Scott M.A."/>
            <person name="Spackman E."/>
            <person name="Goraichik I."/>
            <person name="Dimitrov K.M."/>
            <person name="Suarez D.L."/>
            <person name="Swayne D.E."/>
        </authorList>
    </citation>
    <scope>NUCLEOTIDE SEQUENCE [LARGE SCALE GENOMIC DNA]</scope>
    <source>
        <strain evidence="2 3">DSM 26133</strain>
    </source>
</reference>
<dbReference type="STRING" id="692418.SAMN04488029_0092"/>
<dbReference type="RefSeq" id="WP_084370455.1">
    <property type="nucleotide sequence ID" value="NZ_FWYF01000001.1"/>
</dbReference>
<dbReference type="AlphaFoldDB" id="A0A1W2G507"/>
<feature type="transmembrane region" description="Helical" evidence="1">
    <location>
        <begin position="21"/>
        <end position="47"/>
    </location>
</feature>
<keyword evidence="1" id="KW-0472">Membrane</keyword>
<dbReference type="Proteomes" id="UP000192472">
    <property type="component" value="Unassembled WGS sequence"/>
</dbReference>
<keyword evidence="1" id="KW-0812">Transmembrane</keyword>
<keyword evidence="1" id="KW-1133">Transmembrane helix</keyword>
<protein>
    <submittedName>
        <fullName evidence="2">Uncharacterized protein</fullName>
    </submittedName>
</protein>
<feature type="transmembrane region" description="Helical" evidence="1">
    <location>
        <begin position="59"/>
        <end position="79"/>
    </location>
</feature>
<name>A0A1W2G507_REIFA</name>
<feature type="transmembrane region" description="Helical" evidence="1">
    <location>
        <begin position="222"/>
        <end position="246"/>
    </location>
</feature>
<dbReference type="EMBL" id="FWYF01000001">
    <property type="protein sequence ID" value="SMD31755.1"/>
    <property type="molecule type" value="Genomic_DNA"/>
</dbReference>
<keyword evidence="3" id="KW-1185">Reference proteome</keyword>
<accession>A0A1W2G507</accession>
<evidence type="ECO:0000256" key="1">
    <source>
        <dbReference type="SAM" id="Phobius"/>
    </source>
</evidence>
<evidence type="ECO:0000313" key="3">
    <source>
        <dbReference type="Proteomes" id="UP000192472"/>
    </source>
</evidence>
<feature type="transmembrane region" description="Helical" evidence="1">
    <location>
        <begin position="178"/>
        <end position="196"/>
    </location>
</feature>
<organism evidence="2 3">
    <name type="scientific">Reichenbachiella faecimaris</name>
    <dbReference type="NCBI Taxonomy" id="692418"/>
    <lineage>
        <taxon>Bacteria</taxon>
        <taxon>Pseudomonadati</taxon>
        <taxon>Bacteroidota</taxon>
        <taxon>Cytophagia</taxon>
        <taxon>Cytophagales</taxon>
        <taxon>Reichenbachiellaceae</taxon>
        <taxon>Reichenbachiella</taxon>
    </lineage>
</organism>
<feature type="transmembrane region" description="Helical" evidence="1">
    <location>
        <begin position="145"/>
        <end position="166"/>
    </location>
</feature>
<feature type="transmembrane region" description="Helical" evidence="1">
    <location>
        <begin position="100"/>
        <end position="121"/>
    </location>
</feature>
<evidence type="ECO:0000313" key="2">
    <source>
        <dbReference type="EMBL" id="SMD31755.1"/>
    </source>
</evidence>
<dbReference type="OrthoDB" id="1523880at2"/>
<proteinExistence type="predicted"/>
<sequence>MSQYFNIHRFLKLLKLELFRSFRGIFMTFEITFGMLFFVGLLMSIIVEDSMVFFEHTGGYAFTLIIGGFVLSSLAFNDLSNSLKSCNYLTLPASTFEKFLSMWLLTSVGWIAFFSFTYYLYTVFVANPIGTMIDSNMRFEDFDPLSPFAVSVMKYYFILQGLFLLGAAHFKGYVFPKTIFTVILMAIVVGTLFYLIMGDLMQDDQECLSDNNPLVDKPIYKIWLLAQWIFWWLLAPFCWVVTYLGLKDREV</sequence>
<gene>
    <name evidence="2" type="ORF">SAMN04488029_0092</name>
</gene>